<reference evidence="1 2" key="1">
    <citation type="journal article" date="2019" name="Int. J. Syst. Evol. Microbiol.">
        <title>The Global Catalogue of Microorganisms (GCM) 10K type strain sequencing project: providing services to taxonomists for standard genome sequencing and annotation.</title>
        <authorList>
            <consortium name="The Broad Institute Genomics Platform"/>
            <consortium name="The Broad Institute Genome Sequencing Center for Infectious Disease"/>
            <person name="Wu L."/>
            <person name="Ma J."/>
        </authorList>
    </citation>
    <scope>NUCLEOTIDE SEQUENCE [LARGE SCALE GENOMIC DNA]</scope>
    <source>
        <strain evidence="1 2">JCM 13581</strain>
    </source>
</reference>
<evidence type="ECO:0008006" key="3">
    <source>
        <dbReference type="Google" id="ProtNLM"/>
    </source>
</evidence>
<evidence type="ECO:0000313" key="1">
    <source>
        <dbReference type="EMBL" id="GAA1926897.1"/>
    </source>
</evidence>
<proteinExistence type="predicted"/>
<sequence length="83" mass="9017">MSDVPPDRLNARAQEIRPLLLAGSDSLLRAGGPLEPVAKWAAAFHSTGQALAEGVQDGTLDRGLRQVLSYHVIFHWNRLGLSM</sequence>
<gene>
    <name evidence="1" type="ORF">GCM10009716_38690</name>
</gene>
<protein>
    <recommendedName>
        <fullName evidence="3">Tetracyclin repressor-like C-terminal domain-containing protein</fullName>
    </recommendedName>
</protein>
<keyword evidence="2" id="KW-1185">Reference proteome</keyword>
<dbReference type="Proteomes" id="UP001501303">
    <property type="component" value="Unassembled WGS sequence"/>
</dbReference>
<dbReference type="RefSeq" id="WP_344264133.1">
    <property type="nucleotide sequence ID" value="NZ_BAAAMJ010000046.1"/>
</dbReference>
<accession>A0ABN2PNM4</accession>
<evidence type="ECO:0000313" key="2">
    <source>
        <dbReference type="Proteomes" id="UP001501303"/>
    </source>
</evidence>
<organism evidence="1 2">
    <name type="scientific">Streptomyces sodiiphilus</name>
    <dbReference type="NCBI Taxonomy" id="226217"/>
    <lineage>
        <taxon>Bacteria</taxon>
        <taxon>Bacillati</taxon>
        <taxon>Actinomycetota</taxon>
        <taxon>Actinomycetes</taxon>
        <taxon>Kitasatosporales</taxon>
        <taxon>Streptomycetaceae</taxon>
        <taxon>Streptomyces</taxon>
    </lineage>
</organism>
<comment type="caution">
    <text evidence="1">The sequence shown here is derived from an EMBL/GenBank/DDBJ whole genome shotgun (WGS) entry which is preliminary data.</text>
</comment>
<dbReference type="EMBL" id="BAAAMJ010000046">
    <property type="protein sequence ID" value="GAA1926897.1"/>
    <property type="molecule type" value="Genomic_DNA"/>
</dbReference>
<name>A0ABN2PNM4_9ACTN</name>